<dbReference type="Proteomes" id="UP001501676">
    <property type="component" value="Unassembled WGS sequence"/>
</dbReference>
<evidence type="ECO:0000313" key="2">
    <source>
        <dbReference type="EMBL" id="GAA3393602.1"/>
    </source>
</evidence>
<organism evidence="2 3">
    <name type="scientific">Cryptosporangium minutisporangium</name>
    <dbReference type="NCBI Taxonomy" id="113569"/>
    <lineage>
        <taxon>Bacteria</taxon>
        <taxon>Bacillati</taxon>
        <taxon>Actinomycetota</taxon>
        <taxon>Actinomycetes</taxon>
        <taxon>Cryptosporangiales</taxon>
        <taxon>Cryptosporangiaceae</taxon>
        <taxon>Cryptosporangium</taxon>
    </lineage>
</organism>
<sequence>MQHASSLSVRTADASAETSYPALRGGGTVAVMILVTGATGTIGTHLVQVLAAAGEPVRAMTRRPEQAVVPAGVEVVHGDFADADSLRSAAKGAEAAFLLTEGGPSVGAHDLAFTAAAVNAGIRRIVKLSAFGTDLGLLDWHQAGEAAVREGNWEWTLLRPPMFASNVFWWVPDLRAGGSVPNRTGDGGMGVVHPRDVAEVAAAALTGDGHAGQVYAVTGPEALSVPEEVAILADVLQRPFTTVDATLAGLDEGSARAMEYVRSGQAAVVADVVPRILGRPALTFRSWVEEHREQLVATLDG</sequence>
<reference evidence="3" key="1">
    <citation type="journal article" date="2019" name="Int. J. Syst. Evol. Microbiol.">
        <title>The Global Catalogue of Microorganisms (GCM) 10K type strain sequencing project: providing services to taxonomists for standard genome sequencing and annotation.</title>
        <authorList>
            <consortium name="The Broad Institute Genomics Platform"/>
            <consortium name="The Broad Institute Genome Sequencing Center for Infectious Disease"/>
            <person name="Wu L."/>
            <person name="Ma J."/>
        </authorList>
    </citation>
    <scope>NUCLEOTIDE SEQUENCE [LARGE SCALE GENOMIC DNA]</scope>
    <source>
        <strain evidence="3">JCM 9458</strain>
    </source>
</reference>
<evidence type="ECO:0000259" key="1">
    <source>
        <dbReference type="Pfam" id="PF13460"/>
    </source>
</evidence>
<dbReference type="SUPFAM" id="SSF51735">
    <property type="entry name" value="NAD(P)-binding Rossmann-fold domains"/>
    <property type="match status" value="1"/>
</dbReference>
<name>A0ABP6T6J0_9ACTN</name>
<dbReference type="EMBL" id="BAAAYN010000043">
    <property type="protein sequence ID" value="GAA3393602.1"/>
    <property type="molecule type" value="Genomic_DNA"/>
</dbReference>
<dbReference type="InterPro" id="IPR036291">
    <property type="entry name" value="NAD(P)-bd_dom_sf"/>
</dbReference>
<dbReference type="PANTHER" id="PTHR43162:SF1">
    <property type="entry name" value="PRESTALK A DIFFERENTIATION PROTEIN A"/>
    <property type="match status" value="1"/>
</dbReference>
<protein>
    <submittedName>
        <fullName evidence="2">NAD(P)H-binding protein</fullName>
    </submittedName>
</protein>
<dbReference type="InterPro" id="IPR051604">
    <property type="entry name" value="Ergot_Alk_Oxidoreductase"/>
</dbReference>
<dbReference type="InterPro" id="IPR016040">
    <property type="entry name" value="NAD(P)-bd_dom"/>
</dbReference>
<gene>
    <name evidence="2" type="ORF">GCM10020369_59770</name>
</gene>
<dbReference type="Gene3D" id="3.90.25.10">
    <property type="entry name" value="UDP-galactose 4-epimerase, domain 1"/>
    <property type="match status" value="1"/>
</dbReference>
<keyword evidence="3" id="KW-1185">Reference proteome</keyword>
<accession>A0ABP6T6J0</accession>
<dbReference type="Pfam" id="PF13460">
    <property type="entry name" value="NAD_binding_10"/>
    <property type="match status" value="1"/>
</dbReference>
<dbReference type="Gene3D" id="3.40.50.720">
    <property type="entry name" value="NAD(P)-binding Rossmann-like Domain"/>
    <property type="match status" value="1"/>
</dbReference>
<dbReference type="PANTHER" id="PTHR43162">
    <property type="match status" value="1"/>
</dbReference>
<comment type="caution">
    <text evidence="2">The sequence shown here is derived from an EMBL/GenBank/DDBJ whole genome shotgun (WGS) entry which is preliminary data.</text>
</comment>
<feature type="domain" description="NAD(P)-binding" evidence="1">
    <location>
        <begin position="37"/>
        <end position="206"/>
    </location>
</feature>
<evidence type="ECO:0000313" key="3">
    <source>
        <dbReference type="Proteomes" id="UP001501676"/>
    </source>
</evidence>
<proteinExistence type="predicted"/>